<sequence>MKCRSAKRQPIIPAACMPSLHAPTSSAVVSPATGPVMPNSTTPLSTVGNVRQAQMLAAQSLLSRTSIARQLNPEWQSLVATAAMATLCGPNSQHPAAPLQAPPAALLRPPLMSIRPWAAQALAPLHQRALHGVAAPEPLSSGNVSPSSSSFALPNGIVVTAASPTSSRLLPESPSEPIHTTAIPSQYARSCGDEQRSAITIGAQAGNNPQPVGTADAEGLTDVDDPLSWAAAAICAAAGSAAEPKTAAAAEAPGSYSYCHLGDIISSPRCSTGKAECHSNVIQRCLSAALFICGPGGNSDRLRTELSRSSSSSTTTTDASSVPVPVPALSSFERKGIEGARV</sequence>
<organism evidence="2 3">
    <name type="scientific">Volvox africanus</name>
    <dbReference type="NCBI Taxonomy" id="51714"/>
    <lineage>
        <taxon>Eukaryota</taxon>
        <taxon>Viridiplantae</taxon>
        <taxon>Chlorophyta</taxon>
        <taxon>core chlorophytes</taxon>
        <taxon>Chlorophyceae</taxon>
        <taxon>CS clade</taxon>
        <taxon>Chlamydomonadales</taxon>
        <taxon>Volvocaceae</taxon>
        <taxon>Volvox</taxon>
    </lineage>
</organism>
<feature type="compositionally biased region" description="Low complexity" evidence="1">
    <location>
        <begin position="307"/>
        <end position="327"/>
    </location>
</feature>
<dbReference type="AlphaFoldDB" id="A0A8J4B9T3"/>
<comment type="caution">
    <text evidence="2">The sequence shown here is derived from an EMBL/GenBank/DDBJ whole genome shotgun (WGS) entry which is preliminary data.</text>
</comment>
<name>A0A8J4B9T3_9CHLO</name>
<evidence type="ECO:0000313" key="2">
    <source>
        <dbReference type="EMBL" id="GIL56934.1"/>
    </source>
</evidence>
<proteinExistence type="predicted"/>
<dbReference type="Proteomes" id="UP000747399">
    <property type="component" value="Unassembled WGS sequence"/>
</dbReference>
<evidence type="ECO:0000313" key="3">
    <source>
        <dbReference type="Proteomes" id="UP000747399"/>
    </source>
</evidence>
<keyword evidence="3" id="KW-1185">Reference proteome</keyword>
<feature type="region of interest" description="Disordered" evidence="1">
    <location>
        <begin position="302"/>
        <end position="327"/>
    </location>
</feature>
<gene>
    <name evidence="2" type="ORF">Vafri_12219</name>
</gene>
<reference evidence="2" key="1">
    <citation type="journal article" date="2021" name="Proc. Natl. Acad. Sci. U.S.A.">
        <title>Three genomes in the algal genus Volvox reveal the fate of a haploid sex-determining region after a transition to homothallism.</title>
        <authorList>
            <person name="Yamamoto K."/>
            <person name="Hamaji T."/>
            <person name="Kawai-Toyooka H."/>
            <person name="Matsuzaki R."/>
            <person name="Takahashi F."/>
            <person name="Nishimura Y."/>
            <person name="Kawachi M."/>
            <person name="Noguchi H."/>
            <person name="Minakuchi Y."/>
            <person name="Umen J.G."/>
            <person name="Toyoda A."/>
            <person name="Nozaki H."/>
        </authorList>
    </citation>
    <scope>NUCLEOTIDE SEQUENCE</scope>
    <source>
        <strain evidence="2">NIES-3780</strain>
    </source>
</reference>
<dbReference type="EMBL" id="BNCO01000026">
    <property type="protein sequence ID" value="GIL56934.1"/>
    <property type="molecule type" value="Genomic_DNA"/>
</dbReference>
<protein>
    <submittedName>
        <fullName evidence="2">Uncharacterized protein</fullName>
    </submittedName>
</protein>
<evidence type="ECO:0000256" key="1">
    <source>
        <dbReference type="SAM" id="MobiDB-lite"/>
    </source>
</evidence>
<accession>A0A8J4B9T3</accession>